<feature type="compositionally biased region" description="Basic and acidic residues" evidence="1">
    <location>
        <begin position="698"/>
        <end position="708"/>
    </location>
</feature>
<sequence>MEPPAKRSRQGLAPYDDVNAADELFLEPDDVNAQRDPAVQLEQARAVATYKLKSRWEHIFEKYGRDFGDEGDEIDLATGEVVVDNGHIRSLEDADDAKAGALSEADENEEDRTLSRKAGEQQLGVLAPGALMRDTSYHGQLLGVRTSAFGTPRLPTMFSSGVQYPSSWIYGSFGSPDSFLMPNKPVEPTWEVPGLPDEAYEYGARFIPAAMPRKVIRKTLAVSQDGEGDDDSDDIVLGVPPSHGKENELSKQQAEHPVTPAVTSQAQLPSFEAPEPSAESAARPTLTAHAQQQKDDSVATTDRIPGGPQRLRLPTPPATDQESDQTSRPTKPTVELQSARSYRGRQIEVVIIQHSKKQPPAPHTVPQIPDLPVAIETGGENEELNVQLDQDCRSLAVNIGDSVAMPRSSTDKSSTGTKVTRKRGPDILKRTSVSEPPSSGEISDVPVMERTRYARQCRRDQPEPGSSDSRNRLVKDAAHAKETTCQRSPDPVSSPLVKSLDKRQRRALSAVSRATNESLALEYHRDDGGMGIVQNKETSCAQDEQAILDRRLPHPESTQPVTVAEIFTRNTVDSTYDFSDEDEPSLPRSFKPPKQQGMDELREPQALVPEVSPVQVPLPTTINPPPWDKAFRREGKEPTVLDPKTDFSTDVTRPVLRHDPTVDTPVTLRVSHKVAQCLVDRGKRVTGQPGKPMTSDKPQARGLDDVSEAHASSSVLPGNIAPETSVTNPRASPEDRSATDKRRLPAALVEKGQGPLASSLVYVSVTEPNPGRDHIPATEKPVILTPASRSKISRLDSSLSKRGQEPLPAIRKEDDLRIFDLSPEINELQPDHPAARTPASRIRSSPSKYLASRSSIVSLVSDDEDELSLTLDQFSPVKIQWSQGKKYTPSTLPKKKPSTPASSVKRLAVDKARMVRLKTKRSKQGRKKSCGVSVDSPAAGLLRTPGGTTRKCGEDGFKCERDFCFVCL</sequence>
<feature type="compositionally biased region" description="Polar residues" evidence="1">
    <location>
        <begin position="431"/>
        <end position="441"/>
    </location>
</feature>
<dbReference type="STRING" id="177199.A0A420Y9N3"/>
<dbReference type="InterPro" id="IPR018465">
    <property type="entry name" value="Scm3/HJURP"/>
</dbReference>
<name>A0A420Y9N3_9PEZI</name>
<accession>A0A420Y9N3</accession>
<feature type="region of interest" description="Disordered" evidence="1">
    <location>
        <begin position="681"/>
        <end position="742"/>
    </location>
</feature>
<dbReference type="PANTHER" id="PTHR15992">
    <property type="entry name" value="HOLLIDAY JUNCTION RECOGNITION PROTEIN"/>
    <property type="match status" value="1"/>
</dbReference>
<dbReference type="Proteomes" id="UP000275385">
    <property type="component" value="Unassembled WGS sequence"/>
</dbReference>
<keyword evidence="3" id="KW-1185">Reference proteome</keyword>
<evidence type="ECO:0000313" key="2">
    <source>
        <dbReference type="EMBL" id="RKU44581.1"/>
    </source>
</evidence>
<dbReference type="InterPro" id="IPR009072">
    <property type="entry name" value="Histone-fold"/>
</dbReference>
<protein>
    <submittedName>
        <fullName evidence="2">Uncharacterized protein</fullName>
    </submittedName>
</protein>
<evidence type="ECO:0000256" key="1">
    <source>
        <dbReference type="SAM" id="MobiDB-lite"/>
    </source>
</evidence>
<evidence type="ECO:0000313" key="3">
    <source>
        <dbReference type="Proteomes" id="UP000275385"/>
    </source>
</evidence>
<feature type="compositionally biased region" description="Polar residues" evidence="1">
    <location>
        <begin position="710"/>
        <end position="730"/>
    </location>
</feature>
<feature type="compositionally biased region" description="Polar residues" evidence="1">
    <location>
        <begin position="318"/>
        <end position="340"/>
    </location>
</feature>
<feature type="region of interest" description="Disordered" evidence="1">
    <location>
        <begin position="222"/>
        <end position="343"/>
    </location>
</feature>
<dbReference type="GO" id="GO:0005634">
    <property type="term" value="C:nucleus"/>
    <property type="evidence" value="ECO:0007669"/>
    <property type="project" value="InterPro"/>
</dbReference>
<dbReference type="OrthoDB" id="2420608at2759"/>
<proteinExistence type="predicted"/>
<feature type="compositionally biased region" description="Polar residues" evidence="1">
    <location>
        <begin position="407"/>
        <end position="418"/>
    </location>
</feature>
<dbReference type="PANTHER" id="PTHR15992:SF5">
    <property type="entry name" value="HOLLIDAY JUNCTION RECOGNITION PROTEIN"/>
    <property type="match status" value="1"/>
</dbReference>
<feature type="region of interest" description="Disordered" evidence="1">
    <location>
        <begin position="94"/>
        <end position="120"/>
    </location>
</feature>
<dbReference type="AlphaFoldDB" id="A0A420Y9N3"/>
<gene>
    <name evidence="2" type="ORF">DL546_004690</name>
</gene>
<feature type="compositionally biased region" description="Low complexity" evidence="1">
    <location>
        <begin position="269"/>
        <end position="282"/>
    </location>
</feature>
<feature type="region of interest" description="Disordered" evidence="1">
    <location>
        <begin position="1"/>
        <end position="21"/>
    </location>
</feature>
<dbReference type="Pfam" id="PF10384">
    <property type="entry name" value="Scm3"/>
    <property type="match status" value="1"/>
</dbReference>
<feature type="region of interest" description="Disordered" evidence="1">
    <location>
        <begin position="480"/>
        <end position="500"/>
    </location>
</feature>
<reference evidence="2 3" key="1">
    <citation type="submission" date="2018-08" db="EMBL/GenBank/DDBJ databases">
        <title>Draft genome of the lignicolous fungus Coniochaeta pulveracea.</title>
        <authorList>
            <person name="Borstlap C.J."/>
            <person name="De Witt R.N."/>
            <person name="Botha A."/>
            <person name="Volschenk H."/>
        </authorList>
    </citation>
    <scope>NUCLEOTIDE SEQUENCE [LARGE SCALE GENOMIC DNA]</scope>
    <source>
        <strain evidence="2 3">CAB683</strain>
    </source>
</reference>
<dbReference type="GO" id="GO:0042393">
    <property type="term" value="F:histone binding"/>
    <property type="evidence" value="ECO:0007669"/>
    <property type="project" value="InterPro"/>
</dbReference>
<dbReference type="Gene3D" id="1.10.20.10">
    <property type="entry name" value="Histone, subunit A"/>
    <property type="match status" value="1"/>
</dbReference>
<comment type="caution">
    <text evidence="2">The sequence shown here is derived from an EMBL/GenBank/DDBJ whole genome shotgun (WGS) entry which is preliminary data.</text>
</comment>
<dbReference type="EMBL" id="QVQW01000029">
    <property type="protein sequence ID" value="RKU44581.1"/>
    <property type="molecule type" value="Genomic_DNA"/>
</dbReference>
<feature type="region of interest" description="Disordered" evidence="1">
    <location>
        <begin position="575"/>
        <end position="596"/>
    </location>
</feature>
<dbReference type="GO" id="GO:0046982">
    <property type="term" value="F:protein heterodimerization activity"/>
    <property type="evidence" value="ECO:0007669"/>
    <property type="project" value="InterPro"/>
</dbReference>
<feature type="region of interest" description="Disordered" evidence="1">
    <location>
        <begin position="403"/>
        <end position="448"/>
    </location>
</feature>
<organism evidence="2 3">
    <name type="scientific">Coniochaeta pulveracea</name>
    <dbReference type="NCBI Taxonomy" id="177199"/>
    <lineage>
        <taxon>Eukaryota</taxon>
        <taxon>Fungi</taxon>
        <taxon>Dikarya</taxon>
        <taxon>Ascomycota</taxon>
        <taxon>Pezizomycotina</taxon>
        <taxon>Sordariomycetes</taxon>
        <taxon>Sordariomycetidae</taxon>
        <taxon>Coniochaetales</taxon>
        <taxon>Coniochaetaceae</taxon>
        <taxon>Coniochaeta</taxon>
    </lineage>
</organism>
<feature type="compositionally biased region" description="Basic and acidic residues" evidence="1">
    <location>
        <begin position="732"/>
        <end position="742"/>
    </location>
</feature>